<dbReference type="EMBL" id="KN833268">
    <property type="protein sequence ID" value="KIM71572.1"/>
    <property type="molecule type" value="Genomic_DNA"/>
</dbReference>
<evidence type="ECO:0000313" key="2">
    <source>
        <dbReference type="Proteomes" id="UP000054166"/>
    </source>
</evidence>
<organism evidence="1 2">
    <name type="scientific">Piloderma croceum (strain F 1598)</name>
    <dbReference type="NCBI Taxonomy" id="765440"/>
    <lineage>
        <taxon>Eukaryota</taxon>
        <taxon>Fungi</taxon>
        <taxon>Dikarya</taxon>
        <taxon>Basidiomycota</taxon>
        <taxon>Agaricomycotina</taxon>
        <taxon>Agaricomycetes</taxon>
        <taxon>Agaricomycetidae</taxon>
        <taxon>Atheliales</taxon>
        <taxon>Atheliaceae</taxon>
        <taxon>Piloderma</taxon>
    </lineage>
</organism>
<dbReference type="Proteomes" id="UP000054166">
    <property type="component" value="Unassembled WGS sequence"/>
</dbReference>
<name>A0A0C3B2T9_PILCF</name>
<dbReference type="InParanoid" id="A0A0C3B2T9"/>
<gene>
    <name evidence="1" type="ORF">PILCRDRAFT_752346</name>
</gene>
<protein>
    <submittedName>
        <fullName evidence="1">Uncharacterized protein</fullName>
    </submittedName>
</protein>
<sequence length="86" mass="9584">MRFILSAPSSLTLWPAPHLQISQTLLYTILATTCYLFQLSGRLSGLCLAYNLAMSLSLHQSQDYLSLSSYRLSTIILEACQCLDLP</sequence>
<dbReference type="AlphaFoldDB" id="A0A0C3B2T9"/>
<accession>A0A0C3B2T9</accession>
<dbReference type="HOGENOM" id="CLU_2498682_0_0_1"/>
<keyword evidence="2" id="KW-1185">Reference proteome</keyword>
<reference evidence="1 2" key="1">
    <citation type="submission" date="2014-04" db="EMBL/GenBank/DDBJ databases">
        <authorList>
            <consortium name="DOE Joint Genome Institute"/>
            <person name="Kuo A."/>
            <person name="Tarkka M."/>
            <person name="Buscot F."/>
            <person name="Kohler A."/>
            <person name="Nagy L.G."/>
            <person name="Floudas D."/>
            <person name="Copeland A."/>
            <person name="Barry K.W."/>
            <person name="Cichocki N."/>
            <person name="Veneault-Fourrey C."/>
            <person name="LaButti K."/>
            <person name="Lindquist E.A."/>
            <person name="Lipzen A."/>
            <person name="Lundell T."/>
            <person name="Morin E."/>
            <person name="Murat C."/>
            <person name="Sun H."/>
            <person name="Tunlid A."/>
            <person name="Henrissat B."/>
            <person name="Grigoriev I.V."/>
            <person name="Hibbett D.S."/>
            <person name="Martin F."/>
            <person name="Nordberg H.P."/>
            <person name="Cantor M.N."/>
            <person name="Hua S.X."/>
        </authorList>
    </citation>
    <scope>NUCLEOTIDE SEQUENCE [LARGE SCALE GENOMIC DNA]</scope>
    <source>
        <strain evidence="1 2">F 1598</strain>
    </source>
</reference>
<proteinExistence type="predicted"/>
<evidence type="ECO:0000313" key="1">
    <source>
        <dbReference type="EMBL" id="KIM71572.1"/>
    </source>
</evidence>
<reference evidence="2" key="2">
    <citation type="submission" date="2015-01" db="EMBL/GenBank/DDBJ databases">
        <title>Evolutionary Origins and Diversification of the Mycorrhizal Mutualists.</title>
        <authorList>
            <consortium name="DOE Joint Genome Institute"/>
            <consortium name="Mycorrhizal Genomics Consortium"/>
            <person name="Kohler A."/>
            <person name="Kuo A."/>
            <person name="Nagy L.G."/>
            <person name="Floudas D."/>
            <person name="Copeland A."/>
            <person name="Barry K.W."/>
            <person name="Cichocki N."/>
            <person name="Veneault-Fourrey C."/>
            <person name="LaButti K."/>
            <person name="Lindquist E.A."/>
            <person name="Lipzen A."/>
            <person name="Lundell T."/>
            <person name="Morin E."/>
            <person name="Murat C."/>
            <person name="Riley R."/>
            <person name="Ohm R."/>
            <person name="Sun H."/>
            <person name="Tunlid A."/>
            <person name="Henrissat B."/>
            <person name="Grigoriev I.V."/>
            <person name="Hibbett D.S."/>
            <person name="Martin F."/>
        </authorList>
    </citation>
    <scope>NUCLEOTIDE SEQUENCE [LARGE SCALE GENOMIC DNA]</scope>
    <source>
        <strain evidence="2">F 1598</strain>
    </source>
</reference>